<comment type="caution">
    <text evidence="2">The sequence shown here is derived from an EMBL/GenBank/DDBJ whole genome shotgun (WGS) entry which is preliminary data.</text>
</comment>
<reference evidence="2" key="1">
    <citation type="submission" date="2023-07" db="EMBL/GenBank/DDBJ databases">
        <title>Chromosome-level genome assembly of Artemia franciscana.</title>
        <authorList>
            <person name="Jo E."/>
        </authorList>
    </citation>
    <scope>NUCLEOTIDE SEQUENCE</scope>
    <source>
        <tissue evidence="2">Whole body</tissue>
    </source>
</reference>
<dbReference type="InterPro" id="IPR032675">
    <property type="entry name" value="LRR_dom_sf"/>
</dbReference>
<dbReference type="AlphaFoldDB" id="A0AA88LFF3"/>
<dbReference type="EMBL" id="JAVRJZ010000003">
    <property type="protein sequence ID" value="KAK2724724.1"/>
    <property type="molecule type" value="Genomic_DNA"/>
</dbReference>
<evidence type="ECO:0000313" key="3">
    <source>
        <dbReference type="Proteomes" id="UP001187531"/>
    </source>
</evidence>
<evidence type="ECO:0008006" key="4">
    <source>
        <dbReference type="Google" id="ProtNLM"/>
    </source>
</evidence>
<gene>
    <name evidence="2" type="ORF">QYM36_001274</name>
</gene>
<evidence type="ECO:0000256" key="1">
    <source>
        <dbReference type="SAM" id="MobiDB-lite"/>
    </source>
</evidence>
<sequence length="450" mass="51441">MWIKTTKQLLFLRSWRSLRCCSNSLSSSESNTNNALKPVKSSLESKVETEKRTLYPPMPDSAKKIVPGVYIDKDGAICIVPSSGYENPHESLFPFTPCYRPNPPAPRPRKTFQEIMAEKEKEIKPIWTEASKEEIAERVRRWNVRTIEVVDPNVPLTVPIMSDQYGLVVQTNNRPGEPLIKHEGEPITNWFPKSKKNVAYHLQRKIRRAESLLTASGIRYEIKWRKYDQYVKNQQFIDARFYILGPDLAAAHFLVFRGASVKFSNKNEFYCDENGSSLPSSYDGEWKIEEINASGLPLVYEGLLNLRGLKCIKRLNLSNCEYIDDWCLDRLSGEFSESLESINLSGCPKITSRGIASLSKLKKLKHVELGNREASKEFHLTCILLEELRDDDLLIGDVKVNDQILLDDRLNGNPDDGPEVKVNVKEFDLELEKSIRSDLADETQRERISG</sequence>
<keyword evidence="3" id="KW-1185">Reference proteome</keyword>
<dbReference type="Proteomes" id="UP001187531">
    <property type="component" value="Unassembled WGS sequence"/>
</dbReference>
<protein>
    <recommendedName>
        <fullName evidence="4">Mitochondrial ATP synthase regulatory component factor B</fullName>
    </recommendedName>
</protein>
<organism evidence="2 3">
    <name type="scientific">Artemia franciscana</name>
    <name type="common">Brine shrimp</name>
    <name type="synonym">Artemia sanfranciscana</name>
    <dbReference type="NCBI Taxonomy" id="6661"/>
    <lineage>
        <taxon>Eukaryota</taxon>
        <taxon>Metazoa</taxon>
        <taxon>Ecdysozoa</taxon>
        <taxon>Arthropoda</taxon>
        <taxon>Crustacea</taxon>
        <taxon>Branchiopoda</taxon>
        <taxon>Anostraca</taxon>
        <taxon>Artemiidae</taxon>
        <taxon>Artemia</taxon>
    </lineage>
</organism>
<name>A0AA88LFF3_ARTSF</name>
<dbReference type="InterPro" id="IPR006553">
    <property type="entry name" value="Leu-rich_rpt_Cys-con_subtyp"/>
</dbReference>
<feature type="compositionally biased region" description="Low complexity" evidence="1">
    <location>
        <begin position="24"/>
        <end position="36"/>
    </location>
</feature>
<dbReference type="SMART" id="SM00367">
    <property type="entry name" value="LRR_CC"/>
    <property type="match status" value="1"/>
</dbReference>
<feature type="region of interest" description="Disordered" evidence="1">
    <location>
        <begin position="24"/>
        <end position="43"/>
    </location>
</feature>
<evidence type="ECO:0000313" key="2">
    <source>
        <dbReference type="EMBL" id="KAK2724724.1"/>
    </source>
</evidence>
<proteinExistence type="predicted"/>
<dbReference type="Gene3D" id="3.80.10.10">
    <property type="entry name" value="Ribonuclease Inhibitor"/>
    <property type="match status" value="1"/>
</dbReference>
<dbReference type="SUPFAM" id="SSF52047">
    <property type="entry name" value="RNI-like"/>
    <property type="match status" value="1"/>
</dbReference>
<accession>A0AA88LFF3</accession>